<reference evidence="4" key="1">
    <citation type="submission" date="2025-08" db="UniProtKB">
        <authorList>
            <consortium name="RefSeq"/>
        </authorList>
    </citation>
    <scope>IDENTIFICATION</scope>
    <source>
        <tissue evidence="4">Leaf</tissue>
    </source>
</reference>
<dbReference type="PANTHER" id="PTHR33223">
    <property type="entry name" value="CCHC-TYPE DOMAIN-CONTAINING PROTEIN"/>
    <property type="match status" value="1"/>
</dbReference>
<dbReference type="PANTHER" id="PTHR33223:SF11">
    <property type="entry name" value="ELEMENT PROTEIN, PUTATIVE-RELATED"/>
    <property type="match status" value="1"/>
</dbReference>
<dbReference type="RefSeq" id="XP_021292478.1">
    <property type="nucleotide sequence ID" value="XM_021436803.1"/>
</dbReference>
<feature type="region of interest" description="Disordered" evidence="1">
    <location>
        <begin position="259"/>
        <end position="292"/>
    </location>
</feature>
<protein>
    <submittedName>
        <fullName evidence="4">Uncharacterized protein LOC110422787</fullName>
    </submittedName>
</protein>
<dbReference type="AlphaFoldDB" id="A0A6J1AZQ8"/>
<accession>A0A6J1AZQ8</accession>
<proteinExistence type="predicted"/>
<feature type="domain" description="Retrotransposon gag" evidence="2">
    <location>
        <begin position="51"/>
        <end position="143"/>
    </location>
</feature>
<evidence type="ECO:0000256" key="1">
    <source>
        <dbReference type="SAM" id="MobiDB-lite"/>
    </source>
</evidence>
<keyword evidence="3" id="KW-1185">Reference proteome</keyword>
<name>A0A6J1AZQ8_9ROSI</name>
<dbReference type="OrthoDB" id="986409at2759"/>
<evidence type="ECO:0000259" key="2">
    <source>
        <dbReference type="Pfam" id="PF03732"/>
    </source>
</evidence>
<feature type="compositionally biased region" description="Polar residues" evidence="1">
    <location>
        <begin position="272"/>
        <end position="292"/>
    </location>
</feature>
<sequence length="292" mass="33478">MANQQEEETKPLRDYFGGLPNDDPNAHIINILKICDTFIANGVADDAIRLRLFPFSLRDKAKNWLNSLPAGSINTWDNLAKKYLAKFFPLTKLAKMRNDIASFMQFDSESLYEAWERYKDLMRRCPHHGLPKWLQVQTFYNGLLGHFRTTIDAAAEGALMSKSIDEAYDLLEEIAFNNYQRPFERLGTRKIAGIHELDVKNNVSTQLASLVKRIDKLSVNDVHNSFMKCEFCGEGHSNDNCPIYSESCQFVGNRQQNNPYSNIDNPGWRNHPNFSWNNNQESSSATKSNFPP</sequence>
<dbReference type="Pfam" id="PF03732">
    <property type="entry name" value="Retrotrans_gag"/>
    <property type="match status" value="1"/>
</dbReference>
<dbReference type="GeneID" id="110422787"/>
<gene>
    <name evidence="4" type="primary">LOC110422787</name>
</gene>
<organism evidence="3 4">
    <name type="scientific">Herrania umbratica</name>
    <dbReference type="NCBI Taxonomy" id="108875"/>
    <lineage>
        <taxon>Eukaryota</taxon>
        <taxon>Viridiplantae</taxon>
        <taxon>Streptophyta</taxon>
        <taxon>Embryophyta</taxon>
        <taxon>Tracheophyta</taxon>
        <taxon>Spermatophyta</taxon>
        <taxon>Magnoliopsida</taxon>
        <taxon>eudicotyledons</taxon>
        <taxon>Gunneridae</taxon>
        <taxon>Pentapetalae</taxon>
        <taxon>rosids</taxon>
        <taxon>malvids</taxon>
        <taxon>Malvales</taxon>
        <taxon>Malvaceae</taxon>
        <taxon>Byttnerioideae</taxon>
        <taxon>Herrania</taxon>
    </lineage>
</organism>
<evidence type="ECO:0000313" key="4">
    <source>
        <dbReference type="RefSeq" id="XP_021292478.1"/>
    </source>
</evidence>
<dbReference type="InterPro" id="IPR005162">
    <property type="entry name" value="Retrotrans_gag_dom"/>
</dbReference>
<dbReference type="Proteomes" id="UP000504621">
    <property type="component" value="Unplaced"/>
</dbReference>
<evidence type="ECO:0000313" key="3">
    <source>
        <dbReference type="Proteomes" id="UP000504621"/>
    </source>
</evidence>